<evidence type="ECO:0000256" key="1">
    <source>
        <dbReference type="SAM" id="MobiDB-lite"/>
    </source>
</evidence>
<proteinExistence type="predicted"/>
<dbReference type="Proteomes" id="UP000009096">
    <property type="component" value="Chromosome 8"/>
</dbReference>
<dbReference type="KEGG" id="fvr:FVEG_07403"/>
<evidence type="ECO:0000313" key="2">
    <source>
        <dbReference type="EMBL" id="EWG47238.1"/>
    </source>
</evidence>
<dbReference type="EMBL" id="CM000585">
    <property type="protein sequence ID" value="EWG47238.1"/>
    <property type="molecule type" value="Genomic_DNA"/>
</dbReference>
<gene>
    <name evidence="2" type="ORF">FVEG_07403</name>
</gene>
<protein>
    <submittedName>
        <fullName evidence="2">Uncharacterized protein</fullName>
    </submittedName>
</protein>
<dbReference type="VEuPathDB" id="FungiDB:FVEG_07403"/>
<name>W7M6M2_GIBM7</name>
<dbReference type="GeneID" id="30065206"/>
<sequence>MNCKSVHQPPSRPKVLEAPSTIGCAIRPDDSSNGDLKINH</sequence>
<dbReference type="HOGENOM" id="CLU_3299481_0_0_1"/>
<feature type="region of interest" description="Disordered" evidence="1">
    <location>
        <begin position="1"/>
        <end position="40"/>
    </location>
</feature>
<organism evidence="2 3">
    <name type="scientific">Gibberella moniliformis (strain M3125 / FGSC 7600)</name>
    <name type="common">Maize ear and stalk rot fungus</name>
    <name type="synonym">Fusarium verticillioides</name>
    <dbReference type="NCBI Taxonomy" id="334819"/>
    <lineage>
        <taxon>Eukaryota</taxon>
        <taxon>Fungi</taxon>
        <taxon>Dikarya</taxon>
        <taxon>Ascomycota</taxon>
        <taxon>Pezizomycotina</taxon>
        <taxon>Sordariomycetes</taxon>
        <taxon>Hypocreomycetidae</taxon>
        <taxon>Hypocreales</taxon>
        <taxon>Nectriaceae</taxon>
        <taxon>Fusarium</taxon>
        <taxon>Fusarium fujikuroi species complex</taxon>
    </lineage>
</organism>
<keyword evidence="3" id="KW-1185">Reference proteome</keyword>
<accession>W7M6M2</accession>
<evidence type="ECO:0000313" key="3">
    <source>
        <dbReference type="Proteomes" id="UP000009096"/>
    </source>
</evidence>
<reference evidence="2 3" key="1">
    <citation type="journal article" date="2010" name="Nature">
        <title>Comparative genomics reveals mobile pathogenicity chromosomes in Fusarium.</title>
        <authorList>
            <person name="Ma L.J."/>
            <person name="van der Does H.C."/>
            <person name="Borkovich K.A."/>
            <person name="Coleman J.J."/>
            <person name="Daboussi M.J."/>
            <person name="Di Pietro A."/>
            <person name="Dufresne M."/>
            <person name="Freitag M."/>
            <person name="Grabherr M."/>
            <person name="Henrissat B."/>
            <person name="Houterman P.M."/>
            <person name="Kang S."/>
            <person name="Shim W.B."/>
            <person name="Woloshuk C."/>
            <person name="Xie X."/>
            <person name="Xu J.R."/>
            <person name="Antoniw J."/>
            <person name="Baker S.E."/>
            <person name="Bluhm B.H."/>
            <person name="Breakspear A."/>
            <person name="Brown D.W."/>
            <person name="Butchko R.A."/>
            <person name="Chapman S."/>
            <person name="Coulson R."/>
            <person name="Coutinho P.M."/>
            <person name="Danchin E.G."/>
            <person name="Diener A."/>
            <person name="Gale L.R."/>
            <person name="Gardiner D.M."/>
            <person name="Goff S."/>
            <person name="Hammond-Kosack K.E."/>
            <person name="Hilburn K."/>
            <person name="Hua-Van A."/>
            <person name="Jonkers W."/>
            <person name="Kazan K."/>
            <person name="Kodira C.D."/>
            <person name="Koehrsen M."/>
            <person name="Kumar L."/>
            <person name="Lee Y.H."/>
            <person name="Li L."/>
            <person name="Manners J.M."/>
            <person name="Miranda-Saavedra D."/>
            <person name="Mukherjee M."/>
            <person name="Park G."/>
            <person name="Park J."/>
            <person name="Park S.Y."/>
            <person name="Proctor R.H."/>
            <person name="Regev A."/>
            <person name="Ruiz-Roldan M.C."/>
            <person name="Sain D."/>
            <person name="Sakthikumar S."/>
            <person name="Sykes S."/>
            <person name="Schwartz D.C."/>
            <person name="Turgeon B.G."/>
            <person name="Wapinski I."/>
            <person name="Yoder O."/>
            <person name="Young S."/>
            <person name="Zeng Q."/>
            <person name="Zhou S."/>
            <person name="Galagan J."/>
            <person name="Cuomo C.A."/>
            <person name="Kistler H.C."/>
            <person name="Rep M."/>
        </authorList>
    </citation>
    <scope>NUCLEOTIDE SEQUENCE [LARGE SCALE GENOMIC DNA]</scope>
    <source>
        <strain evidence="3">M3125 / FGSC 7600</strain>
    </source>
</reference>
<dbReference type="AlphaFoldDB" id="W7M6M2"/>
<dbReference type="RefSeq" id="XP_018753429.1">
    <property type="nucleotide sequence ID" value="XM_018896046.1"/>
</dbReference>
<dbReference type="EMBL" id="DS022250">
    <property type="protein sequence ID" value="EWG47238.1"/>
    <property type="molecule type" value="Genomic_DNA"/>
</dbReference>